<protein>
    <submittedName>
        <fullName evidence="2">Uncharacterized protein</fullName>
    </submittedName>
</protein>
<dbReference type="EMBL" id="KB707324">
    <property type="protein sequence ID" value="EMR63004.1"/>
    <property type="molecule type" value="Genomic_DNA"/>
</dbReference>
<organism evidence="2 3">
    <name type="scientific">Eutypa lata (strain UCR-EL1)</name>
    <name type="common">Grapevine dieback disease fungus</name>
    <name type="synonym">Eutypa armeniacae</name>
    <dbReference type="NCBI Taxonomy" id="1287681"/>
    <lineage>
        <taxon>Eukaryota</taxon>
        <taxon>Fungi</taxon>
        <taxon>Dikarya</taxon>
        <taxon>Ascomycota</taxon>
        <taxon>Pezizomycotina</taxon>
        <taxon>Sordariomycetes</taxon>
        <taxon>Xylariomycetidae</taxon>
        <taxon>Xylariales</taxon>
        <taxon>Diatrypaceae</taxon>
        <taxon>Eutypa</taxon>
    </lineage>
</organism>
<accession>M7SA35</accession>
<dbReference type="AlphaFoldDB" id="M7SA35"/>
<feature type="compositionally biased region" description="Basic and acidic residues" evidence="1">
    <location>
        <begin position="40"/>
        <end position="53"/>
    </location>
</feature>
<sequence>MPDDSFRNQPGSPNSEAKVHAQTTGNTTERHTIRNGRGMCNREESQGGDKEEMGEFGTHAAAPSNSNGDRRNLGRGGYN</sequence>
<gene>
    <name evidence="2" type="ORF">UCREL1_10067</name>
</gene>
<proteinExistence type="predicted"/>
<reference evidence="3" key="1">
    <citation type="journal article" date="2013" name="Genome Announc.">
        <title>Draft genome sequence of the grapevine dieback fungus Eutypa lata UCR-EL1.</title>
        <authorList>
            <person name="Blanco-Ulate B."/>
            <person name="Rolshausen P.E."/>
            <person name="Cantu D."/>
        </authorList>
    </citation>
    <scope>NUCLEOTIDE SEQUENCE [LARGE SCALE GENOMIC DNA]</scope>
    <source>
        <strain evidence="3">UCR-EL1</strain>
    </source>
</reference>
<dbReference type="Proteomes" id="UP000012174">
    <property type="component" value="Unassembled WGS sequence"/>
</dbReference>
<name>M7SA35_EUTLA</name>
<feature type="compositionally biased region" description="Polar residues" evidence="1">
    <location>
        <begin position="7"/>
        <end position="27"/>
    </location>
</feature>
<evidence type="ECO:0000313" key="3">
    <source>
        <dbReference type="Proteomes" id="UP000012174"/>
    </source>
</evidence>
<dbReference type="HOGENOM" id="CLU_2606024_0_0_1"/>
<keyword evidence="3" id="KW-1185">Reference proteome</keyword>
<evidence type="ECO:0000256" key="1">
    <source>
        <dbReference type="SAM" id="MobiDB-lite"/>
    </source>
</evidence>
<dbReference type="KEGG" id="ela:UCREL1_10067"/>
<evidence type="ECO:0000313" key="2">
    <source>
        <dbReference type="EMBL" id="EMR63004.1"/>
    </source>
</evidence>
<feature type="region of interest" description="Disordered" evidence="1">
    <location>
        <begin position="1"/>
        <end position="79"/>
    </location>
</feature>